<keyword evidence="4" id="KW-1003">Cell membrane</keyword>
<keyword evidence="6 8" id="KW-1133">Transmembrane helix</keyword>
<evidence type="ECO:0000313" key="9">
    <source>
        <dbReference type="EMBL" id="PXW56614.1"/>
    </source>
</evidence>
<dbReference type="Proteomes" id="UP000248021">
    <property type="component" value="Unassembled WGS sequence"/>
</dbReference>
<feature type="transmembrane region" description="Helical" evidence="8">
    <location>
        <begin position="264"/>
        <end position="285"/>
    </location>
</feature>
<feature type="transmembrane region" description="Helical" evidence="8">
    <location>
        <begin position="112"/>
        <end position="139"/>
    </location>
</feature>
<sequence length="299" mass="32423">MTAARPVLDAPGTDGAAASSPRLIPYVPVLLFAPCFIIYAVLFIWPQLSLLATSFVDGNQWSVAHYQRFLGDGYYWELLGRTLFLGVITTVITLVLGLPVAYLLARMQSRWAGFLLVITTFPLLVSAVVRSFGWMVLFFRDGLVSKLVVALGLASPPFQLMYTMSGVVIALAQVLLPLMVLTLYGVFRSIDRDLELAAMSLGARPSLALWLVTLRLARGGILAGSLLVFSLAISTFATPSLVGGARAHVMSTAIYEQTIELLNWPFAAALSSILLVFVLVLALVYGRVLEGRGQTEARP</sequence>
<keyword evidence="10" id="KW-1185">Reference proteome</keyword>
<dbReference type="Gene3D" id="1.10.3720.10">
    <property type="entry name" value="MetI-like"/>
    <property type="match status" value="1"/>
</dbReference>
<dbReference type="OrthoDB" id="9807047at2"/>
<evidence type="ECO:0000256" key="3">
    <source>
        <dbReference type="ARBA" id="ARBA00022448"/>
    </source>
</evidence>
<evidence type="ECO:0000256" key="8">
    <source>
        <dbReference type="RuleBase" id="RU363032"/>
    </source>
</evidence>
<dbReference type="InterPro" id="IPR035906">
    <property type="entry name" value="MetI-like_sf"/>
</dbReference>
<dbReference type="Pfam" id="PF00528">
    <property type="entry name" value="BPD_transp_1"/>
    <property type="match status" value="1"/>
</dbReference>
<dbReference type="InterPro" id="IPR000515">
    <property type="entry name" value="MetI-like"/>
</dbReference>
<gene>
    <name evidence="9" type="ORF">C7450_108367</name>
</gene>
<protein>
    <submittedName>
        <fullName evidence="9">Putative spermidine/putrescine transport system permease protein</fullName>
    </submittedName>
</protein>
<reference evidence="9 10" key="1">
    <citation type="submission" date="2018-05" db="EMBL/GenBank/DDBJ databases">
        <title>Genomic Encyclopedia of Type Strains, Phase IV (KMG-IV): sequencing the most valuable type-strain genomes for metagenomic binning, comparative biology and taxonomic classification.</title>
        <authorList>
            <person name="Goeker M."/>
        </authorList>
    </citation>
    <scope>NUCLEOTIDE SEQUENCE [LARGE SCALE GENOMIC DNA]</scope>
    <source>
        <strain evidence="9 10">DSM 6462</strain>
    </source>
</reference>
<dbReference type="SUPFAM" id="SSF161098">
    <property type="entry name" value="MetI-like"/>
    <property type="match status" value="1"/>
</dbReference>
<keyword evidence="5 8" id="KW-0812">Transmembrane</keyword>
<evidence type="ECO:0000256" key="5">
    <source>
        <dbReference type="ARBA" id="ARBA00022692"/>
    </source>
</evidence>
<evidence type="ECO:0000256" key="2">
    <source>
        <dbReference type="ARBA" id="ARBA00007069"/>
    </source>
</evidence>
<dbReference type="GO" id="GO:0055085">
    <property type="term" value="P:transmembrane transport"/>
    <property type="evidence" value="ECO:0007669"/>
    <property type="project" value="InterPro"/>
</dbReference>
<evidence type="ECO:0000256" key="4">
    <source>
        <dbReference type="ARBA" id="ARBA00022475"/>
    </source>
</evidence>
<comment type="subcellular location">
    <subcellularLocation>
        <location evidence="1 8">Cell membrane</location>
        <topology evidence="1 8">Multi-pass membrane protein</topology>
    </subcellularLocation>
</comment>
<evidence type="ECO:0000256" key="1">
    <source>
        <dbReference type="ARBA" id="ARBA00004651"/>
    </source>
</evidence>
<evidence type="ECO:0000256" key="7">
    <source>
        <dbReference type="ARBA" id="ARBA00023136"/>
    </source>
</evidence>
<feature type="transmembrane region" description="Helical" evidence="8">
    <location>
        <begin position="23"/>
        <end position="45"/>
    </location>
</feature>
<comment type="similarity">
    <text evidence="2">Belongs to the binding-protein-dependent transport system permease family. CysTW subfamily.</text>
</comment>
<dbReference type="RefSeq" id="WP_110376327.1">
    <property type="nucleotide sequence ID" value="NZ_CAKNFM010000006.1"/>
</dbReference>
<dbReference type="GO" id="GO:0005886">
    <property type="term" value="C:plasma membrane"/>
    <property type="evidence" value="ECO:0007669"/>
    <property type="project" value="UniProtKB-SubCell"/>
</dbReference>
<dbReference type="PANTHER" id="PTHR42929">
    <property type="entry name" value="INNER MEMBRANE ABC TRANSPORTER PERMEASE PROTEIN YDCU-RELATED-RELATED"/>
    <property type="match status" value="1"/>
</dbReference>
<organism evidence="9 10">
    <name type="scientific">Chelatococcus asaccharovorans</name>
    <dbReference type="NCBI Taxonomy" id="28210"/>
    <lineage>
        <taxon>Bacteria</taxon>
        <taxon>Pseudomonadati</taxon>
        <taxon>Pseudomonadota</taxon>
        <taxon>Alphaproteobacteria</taxon>
        <taxon>Hyphomicrobiales</taxon>
        <taxon>Chelatococcaceae</taxon>
        <taxon>Chelatococcus</taxon>
    </lineage>
</organism>
<dbReference type="PROSITE" id="PS50928">
    <property type="entry name" value="ABC_TM1"/>
    <property type="match status" value="1"/>
</dbReference>
<keyword evidence="7 8" id="KW-0472">Membrane</keyword>
<feature type="transmembrane region" description="Helical" evidence="8">
    <location>
        <begin position="83"/>
        <end position="105"/>
    </location>
</feature>
<evidence type="ECO:0000313" key="10">
    <source>
        <dbReference type="Proteomes" id="UP000248021"/>
    </source>
</evidence>
<accession>A0A2V3U3R4</accession>
<evidence type="ECO:0000256" key="6">
    <source>
        <dbReference type="ARBA" id="ARBA00022989"/>
    </source>
</evidence>
<feature type="transmembrane region" description="Helical" evidence="8">
    <location>
        <begin position="207"/>
        <end position="233"/>
    </location>
</feature>
<proteinExistence type="inferred from homology"/>
<name>A0A2V3U3R4_9HYPH</name>
<feature type="transmembrane region" description="Helical" evidence="8">
    <location>
        <begin position="159"/>
        <end position="187"/>
    </location>
</feature>
<keyword evidence="3 8" id="KW-0813">Transport</keyword>
<dbReference type="EMBL" id="QJJK01000008">
    <property type="protein sequence ID" value="PXW56614.1"/>
    <property type="molecule type" value="Genomic_DNA"/>
</dbReference>
<dbReference type="AlphaFoldDB" id="A0A2V3U3R4"/>
<comment type="caution">
    <text evidence="9">The sequence shown here is derived from an EMBL/GenBank/DDBJ whole genome shotgun (WGS) entry which is preliminary data.</text>
</comment>
<dbReference type="PANTHER" id="PTHR42929:SF5">
    <property type="entry name" value="ABC TRANSPORTER PERMEASE PROTEIN"/>
    <property type="match status" value="1"/>
</dbReference>